<name>A0ABS9SJF9_9BACT</name>
<accession>A0ABS9SJF9</accession>
<sequence length="80" mass="8991">MATYWKNDIEVRLPSAITNPDLVNFYSQANDFVLTKNNDFFVAGIEANGFSTRACYWKNGKQILLTTNFTSFASGITVVE</sequence>
<dbReference type="EMBL" id="JAKWBL010000002">
    <property type="protein sequence ID" value="MCH5598499.1"/>
    <property type="molecule type" value="Genomic_DNA"/>
</dbReference>
<protein>
    <submittedName>
        <fullName evidence="1">Uncharacterized protein</fullName>
    </submittedName>
</protein>
<organism evidence="1 2">
    <name type="scientific">Niabella ginsengisoli</name>
    <dbReference type="NCBI Taxonomy" id="522298"/>
    <lineage>
        <taxon>Bacteria</taxon>
        <taxon>Pseudomonadati</taxon>
        <taxon>Bacteroidota</taxon>
        <taxon>Chitinophagia</taxon>
        <taxon>Chitinophagales</taxon>
        <taxon>Chitinophagaceae</taxon>
        <taxon>Niabella</taxon>
    </lineage>
</organism>
<evidence type="ECO:0000313" key="1">
    <source>
        <dbReference type="EMBL" id="MCH5598499.1"/>
    </source>
</evidence>
<dbReference type="RefSeq" id="WP_240830162.1">
    <property type="nucleotide sequence ID" value="NZ_JAKWBL010000002.1"/>
</dbReference>
<gene>
    <name evidence="1" type="ORF">MKP09_11560</name>
</gene>
<proteinExistence type="predicted"/>
<keyword evidence="2" id="KW-1185">Reference proteome</keyword>
<reference evidence="1 2" key="1">
    <citation type="submission" date="2022-02" db="EMBL/GenBank/DDBJ databases">
        <authorList>
            <person name="Min J."/>
        </authorList>
    </citation>
    <scope>NUCLEOTIDE SEQUENCE [LARGE SCALE GENOMIC DNA]</scope>
    <source>
        <strain evidence="1 2">GR10-1</strain>
    </source>
</reference>
<dbReference type="Proteomes" id="UP001202248">
    <property type="component" value="Unassembled WGS sequence"/>
</dbReference>
<comment type="caution">
    <text evidence="1">The sequence shown here is derived from an EMBL/GenBank/DDBJ whole genome shotgun (WGS) entry which is preliminary data.</text>
</comment>
<evidence type="ECO:0000313" key="2">
    <source>
        <dbReference type="Proteomes" id="UP001202248"/>
    </source>
</evidence>